<keyword evidence="2" id="KW-0812">Transmembrane</keyword>
<name>A0ABN3UGU7_9ACTN</name>
<comment type="caution">
    <text evidence="3">The sequence shown here is derived from an EMBL/GenBank/DDBJ whole genome shotgun (WGS) entry which is preliminary data.</text>
</comment>
<dbReference type="Proteomes" id="UP001501842">
    <property type="component" value="Unassembled WGS sequence"/>
</dbReference>
<evidence type="ECO:0000256" key="2">
    <source>
        <dbReference type="SAM" id="Phobius"/>
    </source>
</evidence>
<feature type="compositionally biased region" description="Basic and acidic residues" evidence="1">
    <location>
        <begin position="17"/>
        <end position="55"/>
    </location>
</feature>
<evidence type="ECO:0000313" key="4">
    <source>
        <dbReference type="Proteomes" id="UP001501842"/>
    </source>
</evidence>
<feature type="region of interest" description="Disordered" evidence="1">
    <location>
        <begin position="1"/>
        <end position="111"/>
    </location>
</feature>
<evidence type="ECO:0000313" key="3">
    <source>
        <dbReference type="EMBL" id="GAA2731657.1"/>
    </source>
</evidence>
<evidence type="ECO:0000256" key="1">
    <source>
        <dbReference type="SAM" id="MobiDB-lite"/>
    </source>
</evidence>
<dbReference type="RefSeq" id="WP_344452913.1">
    <property type="nucleotide sequence ID" value="NZ_BAAATZ010000020.1"/>
</dbReference>
<reference evidence="3 4" key="1">
    <citation type="journal article" date="2019" name="Int. J. Syst. Evol. Microbiol.">
        <title>The Global Catalogue of Microorganisms (GCM) 10K type strain sequencing project: providing services to taxonomists for standard genome sequencing and annotation.</title>
        <authorList>
            <consortium name="The Broad Institute Genomics Platform"/>
            <consortium name="The Broad Institute Genome Sequencing Center for Infectious Disease"/>
            <person name="Wu L."/>
            <person name="Ma J."/>
        </authorList>
    </citation>
    <scope>NUCLEOTIDE SEQUENCE [LARGE SCALE GENOMIC DNA]</scope>
    <source>
        <strain evidence="3 4">JCM 8201</strain>
    </source>
</reference>
<protein>
    <recommendedName>
        <fullName evidence="5">Mce-associated membrane protein</fullName>
    </recommendedName>
</protein>
<feature type="transmembrane region" description="Helical" evidence="2">
    <location>
        <begin position="119"/>
        <end position="142"/>
    </location>
</feature>
<sequence>MSNSTGIEEELQNASAKEPERPELEKSEPEQPESKKADPKGAEEAPEEKPEKNGPEDVAEADAGSETDTDSEAGTDTEKDAGSGPDEEDEPSGTAPVVGKKTPAEPDEPRRRFSLDGRLVPVLVLFVLTASLVGSAFLWRAWSSAEEELQTQQQVRTRSAEFARAFLLYEDTELDGWEQRLTALAAPDYRSAIGNAVKIQFPLITQLQADSKVTVRETFVNDFDGTVAKAMVVADTQITSKEFVRNVTGMRLLVELTLVKGEWLASGVGVLGIDEESMTDDKGNEVDPEKLELPDVAPSTAPSGTP</sequence>
<organism evidence="3 4">
    <name type="scientific">Actinocorallia aurantiaca</name>
    <dbReference type="NCBI Taxonomy" id="46204"/>
    <lineage>
        <taxon>Bacteria</taxon>
        <taxon>Bacillati</taxon>
        <taxon>Actinomycetota</taxon>
        <taxon>Actinomycetes</taxon>
        <taxon>Streptosporangiales</taxon>
        <taxon>Thermomonosporaceae</taxon>
        <taxon>Actinocorallia</taxon>
    </lineage>
</organism>
<feature type="region of interest" description="Disordered" evidence="1">
    <location>
        <begin position="276"/>
        <end position="306"/>
    </location>
</feature>
<accession>A0ABN3UGU7</accession>
<proteinExistence type="predicted"/>
<gene>
    <name evidence="3" type="ORF">GCM10010439_47630</name>
</gene>
<feature type="compositionally biased region" description="Acidic residues" evidence="1">
    <location>
        <begin position="57"/>
        <end position="75"/>
    </location>
</feature>
<evidence type="ECO:0008006" key="5">
    <source>
        <dbReference type="Google" id="ProtNLM"/>
    </source>
</evidence>
<keyword evidence="2" id="KW-0472">Membrane</keyword>
<dbReference type="EMBL" id="BAAATZ010000020">
    <property type="protein sequence ID" value="GAA2731657.1"/>
    <property type="molecule type" value="Genomic_DNA"/>
</dbReference>
<feature type="compositionally biased region" description="Basic and acidic residues" evidence="1">
    <location>
        <begin position="279"/>
        <end position="293"/>
    </location>
</feature>
<keyword evidence="4" id="KW-1185">Reference proteome</keyword>
<feature type="compositionally biased region" description="Basic and acidic residues" evidence="1">
    <location>
        <begin position="102"/>
        <end position="111"/>
    </location>
</feature>
<keyword evidence="2" id="KW-1133">Transmembrane helix</keyword>